<dbReference type="GO" id="GO:0005886">
    <property type="term" value="C:plasma membrane"/>
    <property type="evidence" value="ECO:0007669"/>
    <property type="project" value="UniProtKB-SubCell"/>
</dbReference>
<gene>
    <name evidence="9" type="ORF">A2519_10210</name>
</gene>
<dbReference type="GO" id="GO:0006302">
    <property type="term" value="P:double-strand break repair"/>
    <property type="evidence" value="ECO:0007669"/>
    <property type="project" value="InterPro"/>
</dbReference>
<evidence type="ECO:0000256" key="3">
    <source>
        <dbReference type="ARBA" id="ARBA00022475"/>
    </source>
</evidence>
<dbReference type="Pfam" id="PF13476">
    <property type="entry name" value="AAA_23"/>
    <property type="match status" value="1"/>
</dbReference>
<evidence type="ECO:0000256" key="4">
    <source>
        <dbReference type="ARBA" id="ARBA00022496"/>
    </source>
</evidence>
<comment type="caution">
    <text evidence="9">The sequence shown here is derived from an EMBL/GenBank/DDBJ whole genome shotgun (WGS) entry which is preliminary data.</text>
</comment>
<sequence>MHISALTIHQDRFPAHDVYPFSVPSLAVTPRIDFIAPITFFIGENGSGKSTLLQAIARRCNIHIWQEMERGRFQYNRYEERFCEYIEVAQEKRMILGSFFSSDNFRHFTQNLDEWASMDPGVLDYFGGKSLYTMSHGQSLISFFRTRYAIEGLYLLDEPETALSPRRLIELLAIVRDMATAGHAQFIIATHSPLLLACPGAIIYNFDTVPVSSCSYEETDYFRVYKDFMEHREKYLG</sequence>
<keyword evidence="2" id="KW-0813">Transport</keyword>
<dbReference type="PANTHER" id="PTHR42771:SF2">
    <property type="entry name" value="IRON(3+)-HYDROXAMATE IMPORT ATP-BINDING PROTEIN FHUC"/>
    <property type="match status" value="1"/>
</dbReference>
<proteinExistence type="predicted"/>
<dbReference type="PANTHER" id="PTHR42771">
    <property type="entry name" value="IRON(3+)-HYDROXAMATE IMPORT ATP-BINDING PROTEIN FHUC"/>
    <property type="match status" value="1"/>
</dbReference>
<dbReference type="AlphaFoldDB" id="A0A1F7FEF3"/>
<accession>A0A1F7FEF3</accession>
<dbReference type="InterPro" id="IPR003593">
    <property type="entry name" value="AAA+_ATPase"/>
</dbReference>
<dbReference type="Proteomes" id="UP000179243">
    <property type="component" value="Unassembled WGS sequence"/>
</dbReference>
<evidence type="ECO:0000256" key="2">
    <source>
        <dbReference type="ARBA" id="ARBA00022448"/>
    </source>
</evidence>
<evidence type="ECO:0000256" key="7">
    <source>
        <dbReference type="ARBA" id="ARBA00023136"/>
    </source>
</evidence>
<dbReference type="CDD" id="cd00267">
    <property type="entry name" value="ABC_ATPase"/>
    <property type="match status" value="1"/>
</dbReference>
<dbReference type="InterPro" id="IPR038729">
    <property type="entry name" value="Rad50/SbcC_AAA"/>
</dbReference>
<dbReference type="InterPro" id="IPR027417">
    <property type="entry name" value="P-loop_NTPase"/>
</dbReference>
<name>A0A1F7FEF3_UNCRA</name>
<dbReference type="GO" id="GO:0006826">
    <property type="term" value="P:iron ion transport"/>
    <property type="evidence" value="ECO:0007669"/>
    <property type="project" value="UniProtKB-KW"/>
</dbReference>
<keyword evidence="6" id="KW-0406">Ion transport</keyword>
<comment type="subcellular location">
    <subcellularLocation>
        <location evidence="1">Cell membrane</location>
        <topology evidence="1">Peripheral membrane protein</topology>
    </subcellularLocation>
</comment>
<dbReference type="SMART" id="SM00382">
    <property type="entry name" value="AAA"/>
    <property type="match status" value="1"/>
</dbReference>
<dbReference type="GO" id="GO:0005524">
    <property type="term" value="F:ATP binding"/>
    <property type="evidence" value="ECO:0007669"/>
    <property type="project" value="InterPro"/>
</dbReference>
<dbReference type="InterPro" id="IPR003959">
    <property type="entry name" value="ATPase_AAA_core"/>
</dbReference>
<organism evidence="9 10">
    <name type="scientific">Candidatus Raymondbacteria bacterium RIFOXYD12_FULL_49_13</name>
    <dbReference type="NCBI Taxonomy" id="1817890"/>
    <lineage>
        <taxon>Bacteria</taxon>
        <taxon>Raymondiibacteriota</taxon>
    </lineage>
</organism>
<keyword evidence="3" id="KW-1003">Cell membrane</keyword>
<evidence type="ECO:0000256" key="5">
    <source>
        <dbReference type="ARBA" id="ARBA00023004"/>
    </source>
</evidence>
<protein>
    <submittedName>
        <fullName evidence="9">AAA family ATPase</fullName>
    </submittedName>
</protein>
<keyword evidence="7" id="KW-0472">Membrane</keyword>
<evidence type="ECO:0000313" key="9">
    <source>
        <dbReference type="EMBL" id="OGK05069.1"/>
    </source>
</evidence>
<reference evidence="9 10" key="1">
    <citation type="journal article" date="2016" name="Nat. Commun.">
        <title>Thousands of microbial genomes shed light on interconnected biogeochemical processes in an aquifer system.</title>
        <authorList>
            <person name="Anantharaman K."/>
            <person name="Brown C.T."/>
            <person name="Hug L.A."/>
            <person name="Sharon I."/>
            <person name="Castelle C.J."/>
            <person name="Probst A.J."/>
            <person name="Thomas B.C."/>
            <person name="Singh A."/>
            <person name="Wilkins M.J."/>
            <person name="Karaoz U."/>
            <person name="Brodie E.L."/>
            <person name="Williams K.H."/>
            <person name="Hubbard S.S."/>
            <person name="Banfield J.F."/>
        </authorList>
    </citation>
    <scope>NUCLEOTIDE SEQUENCE [LARGE SCALE GENOMIC DNA]</scope>
</reference>
<dbReference type="Pfam" id="PF13304">
    <property type="entry name" value="AAA_21"/>
    <property type="match status" value="1"/>
</dbReference>
<evidence type="ECO:0000259" key="8">
    <source>
        <dbReference type="SMART" id="SM00382"/>
    </source>
</evidence>
<dbReference type="Gene3D" id="3.40.50.300">
    <property type="entry name" value="P-loop containing nucleotide triphosphate hydrolases"/>
    <property type="match status" value="2"/>
</dbReference>
<keyword evidence="5" id="KW-0408">Iron</keyword>
<evidence type="ECO:0000256" key="6">
    <source>
        <dbReference type="ARBA" id="ARBA00023065"/>
    </source>
</evidence>
<dbReference type="EMBL" id="MFYX01000064">
    <property type="protein sequence ID" value="OGK05069.1"/>
    <property type="molecule type" value="Genomic_DNA"/>
</dbReference>
<evidence type="ECO:0000313" key="10">
    <source>
        <dbReference type="Proteomes" id="UP000179243"/>
    </source>
</evidence>
<evidence type="ECO:0000256" key="1">
    <source>
        <dbReference type="ARBA" id="ARBA00004202"/>
    </source>
</evidence>
<dbReference type="GO" id="GO:0016887">
    <property type="term" value="F:ATP hydrolysis activity"/>
    <property type="evidence" value="ECO:0007669"/>
    <property type="project" value="InterPro"/>
</dbReference>
<keyword evidence="4" id="KW-0410">Iron transport</keyword>
<dbReference type="InterPro" id="IPR051535">
    <property type="entry name" value="Siderophore_ABC-ATPase"/>
</dbReference>
<dbReference type="SUPFAM" id="SSF52540">
    <property type="entry name" value="P-loop containing nucleoside triphosphate hydrolases"/>
    <property type="match status" value="1"/>
</dbReference>
<feature type="domain" description="AAA+ ATPase" evidence="8">
    <location>
        <begin position="35"/>
        <end position="194"/>
    </location>
</feature>